<keyword evidence="1 5" id="KW-0489">Methyltransferase</keyword>
<dbReference type="Proteomes" id="UP000249720">
    <property type="component" value="Unassembled WGS sequence"/>
</dbReference>
<dbReference type="GO" id="GO:0003723">
    <property type="term" value="F:RNA binding"/>
    <property type="evidence" value="ECO:0007669"/>
    <property type="project" value="InterPro"/>
</dbReference>
<dbReference type="EMBL" id="QKZV01000003">
    <property type="protein sequence ID" value="PZX63680.1"/>
    <property type="molecule type" value="Genomic_DNA"/>
</dbReference>
<keyword evidence="2" id="KW-0808">Transferase</keyword>
<reference evidence="5 6" key="1">
    <citation type="submission" date="2018-06" db="EMBL/GenBank/DDBJ databases">
        <title>Genomic Encyclopedia of Archaeal and Bacterial Type Strains, Phase II (KMG-II): from individual species to whole genera.</title>
        <authorList>
            <person name="Goeker M."/>
        </authorList>
    </citation>
    <scope>NUCLEOTIDE SEQUENCE [LARGE SCALE GENOMIC DNA]</scope>
    <source>
        <strain evidence="5 6">DSM 23241</strain>
    </source>
</reference>
<dbReference type="AlphaFoldDB" id="A0A2W7RYZ1"/>
<keyword evidence="3" id="KW-0472">Membrane</keyword>
<dbReference type="GO" id="GO:0006396">
    <property type="term" value="P:RNA processing"/>
    <property type="evidence" value="ECO:0007669"/>
    <property type="project" value="InterPro"/>
</dbReference>
<feature type="transmembrane region" description="Helical" evidence="3">
    <location>
        <begin position="12"/>
        <end position="31"/>
    </location>
</feature>
<evidence type="ECO:0000259" key="4">
    <source>
        <dbReference type="Pfam" id="PF00588"/>
    </source>
</evidence>
<dbReference type="InterPro" id="IPR029026">
    <property type="entry name" value="tRNA_m1G_MTases_N"/>
</dbReference>
<dbReference type="RefSeq" id="WP_317046462.1">
    <property type="nucleotide sequence ID" value="NZ_QKZV01000003.1"/>
</dbReference>
<evidence type="ECO:0000256" key="2">
    <source>
        <dbReference type="ARBA" id="ARBA00022679"/>
    </source>
</evidence>
<dbReference type="InterPro" id="IPR001537">
    <property type="entry name" value="SpoU_MeTrfase"/>
</dbReference>
<organism evidence="5 6">
    <name type="scientific">Hydrotalea sandarakina</name>
    <dbReference type="NCBI Taxonomy" id="1004304"/>
    <lineage>
        <taxon>Bacteria</taxon>
        <taxon>Pseudomonadati</taxon>
        <taxon>Bacteroidota</taxon>
        <taxon>Chitinophagia</taxon>
        <taxon>Chitinophagales</taxon>
        <taxon>Chitinophagaceae</taxon>
        <taxon>Hydrotalea</taxon>
    </lineage>
</organism>
<gene>
    <name evidence="5" type="ORF">LX80_01331</name>
</gene>
<evidence type="ECO:0000313" key="5">
    <source>
        <dbReference type="EMBL" id="PZX63680.1"/>
    </source>
</evidence>
<proteinExistence type="predicted"/>
<accession>A0A2W7RYZ1</accession>
<dbReference type="GO" id="GO:0005829">
    <property type="term" value="C:cytosol"/>
    <property type="evidence" value="ECO:0007669"/>
    <property type="project" value="TreeGrafter"/>
</dbReference>
<keyword evidence="3" id="KW-0812">Transmembrane</keyword>
<comment type="caution">
    <text evidence="5">The sequence shown here is derived from an EMBL/GenBank/DDBJ whole genome shotgun (WGS) entry which is preliminary data.</text>
</comment>
<name>A0A2W7RYZ1_9BACT</name>
<dbReference type="PANTHER" id="PTHR46429:SF1">
    <property type="entry name" value="23S RRNA (GUANOSINE-2'-O-)-METHYLTRANSFERASE RLMB"/>
    <property type="match status" value="1"/>
</dbReference>
<evidence type="ECO:0000256" key="1">
    <source>
        <dbReference type="ARBA" id="ARBA00022603"/>
    </source>
</evidence>
<evidence type="ECO:0000313" key="6">
    <source>
        <dbReference type="Proteomes" id="UP000249720"/>
    </source>
</evidence>
<keyword evidence="6" id="KW-1185">Reference proteome</keyword>
<dbReference type="GO" id="GO:0008173">
    <property type="term" value="F:RNA methyltransferase activity"/>
    <property type="evidence" value="ECO:0007669"/>
    <property type="project" value="InterPro"/>
</dbReference>
<dbReference type="InterPro" id="IPR029028">
    <property type="entry name" value="Alpha/beta_knot_MTases"/>
</dbReference>
<dbReference type="Gene3D" id="3.40.1280.10">
    <property type="match status" value="1"/>
</dbReference>
<keyword evidence="3" id="KW-1133">Transmembrane helix</keyword>
<dbReference type="SUPFAM" id="SSF75217">
    <property type="entry name" value="alpha/beta knot"/>
    <property type="match status" value="1"/>
</dbReference>
<evidence type="ECO:0000256" key="3">
    <source>
        <dbReference type="SAM" id="Phobius"/>
    </source>
</evidence>
<dbReference type="CDD" id="cd18097">
    <property type="entry name" value="SpoU-like"/>
    <property type="match status" value="1"/>
</dbReference>
<dbReference type="InterPro" id="IPR004441">
    <property type="entry name" value="rRNA_MeTrfase_TrmH"/>
</dbReference>
<dbReference type="GO" id="GO:0032259">
    <property type="term" value="P:methylation"/>
    <property type="evidence" value="ECO:0007669"/>
    <property type="project" value="UniProtKB-KW"/>
</dbReference>
<dbReference type="PANTHER" id="PTHR46429">
    <property type="entry name" value="23S RRNA (GUANOSINE-2'-O-)-METHYLTRANSFERASE RLMB"/>
    <property type="match status" value="1"/>
</dbReference>
<dbReference type="Pfam" id="PF00588">
    <property type="entry name" value="SpoU_methylase"/>
    <property type="match status" value="1"/>
</dbReference>
<sequence>MLVVLRVKFPHVYGGTFFMYTILLPIVHLRMQKLSMDALGRKSVQEFKAATKHPIIVVLDNIRSMHNVGSVFRTCDAFLLEGICLCGYTPQPPHRDIQKTALGATETVDWMYMPETTTAITELKKLGYEIFAVEQAKGSIALQQFSMAGHNKLAIILGNEVDGVSEEALSLCNGCIEIPQWGSKHSLNVSVAAGIVLWELVKQLQS</sequence>
<feature type="domain" description="tRNA/rRNA methyltransferase SpoU type" evidence="4">
    <location>
        <begin position="55"/>
        <end position="198"/>
    </location>
</feature>
<protein>
    <submittedName>
        <fullName evidence="5">SpoU rRNA methylase family protein</fullName>
    </submittedName>
</protein>